<keyword evidence="1" id="KW-0812">Transmembrane</keyword>
<evidence type="ECO:0008006" key="4">
    <source>
        <dbReference type="Google" id="ProtNLM"/>
    </source>
</evidence>
<name>A0ABW4I4F2_9SPHN</name>
<evidence type="ECO:0000313" key="3">
    <source>
        <dbReference type="Proteomes" id="UP001597115"/>
    </source>
</evidence>
<evidence type="ECO:0000313" key="2">
    <source>
        <dbReference type="EMBL" id="MFD1612834.1"/>
    </source>
</evidence>
<evidence type="ECO:0000256" key="1">
    <source>
        <dbReference type="SAM" id="Phobius"/>
    </source>
</evidence>
<accession>A0ABW4I4F2</accession>
<dbReference type="EMBL" id="JBHUDY010000002">
    <property type="protein sequence ID" value="MFD1612834.1"/>
    <property type="molecule type" value="Genomic_DNA"/>
</dbReference>
<proteinExistence type="predicted"/>
<organism evidence="2 3">
    <name type="scientific">Sphingomonas tabacisoli</name>
    <dbReference type="NCBI Taxonomy" id="2249466"/>
    <lineage>
        <taxon>Bacteria</taxon>
        <taxon>Pseudomonadati</taxon>
        <taxon>Pseudomonadota</taxon>
        <taxon>Alphaproteobacteria</taxon>
        <taxon>Sphingomonadales</taxon>
        <taxon>Sphingomonadaceae</taxon>
        <taxon>Sphingomonas</taxon>
    </lineage>
</organism>
<dbReference type="RefSeq" id="WP_380890322.1">
    <property type="nucleotide sequence ID" value="NZ_JBHUDY010000002.1"/>
</dbReference>
<reference evidence="3" key="1">
    <citation type="journal article" date="2019" name="Int. J. Syst. Evol. Microbiol.">
        <title>The Global Catalogue of Microorganisms (GCM) 10K type strain sequencing project: providing services to taxonomists for standard genome sequencing and annotation.</title>
        <authorList>
            <consortium name="The Broad Institute Genomics Platform"/>
            <consortium name="The Broad Institute Genome Sequencing Center for Infectious Disease"/>
            <person name="Wu L."/>
            <person name="Ma J."/>
        </authorList>
    </citation>
    <scope>NUCLEOTIDE SEQUENCE [LARGE SCALE GENOMIC DNA]</scope>
    <source>
        <strain evidence="3">CGMCC 1.16275</strain>
    </source>
</reference>
<keyword evidence="1" id="KW-0472">Membrane</keyword>
<keyword evidence="3" id="KW-1185">Reference proteome</keyword>
<dbReference type="Proteomes" id="UP001597115">
    <property type="component" value="Unassembled WGS sequence"/>
</dbReference>
<feature type="transmembrane region" description="Helical" evidence="1">
    <location>
        <begin position="20"/>
        <end position="37"/>
    </location>
</feature>
<comment type="caution">
    <text evidence="2">The sequence shown here is derived from an EMBL/GenBank/DDBJ whole genome shotgun (WGS) entry which is preliminary data.</text>
</comment>
<keyword evidence="1" id="KW-1133">Transmembrane helix</keyword>
<sequence length="291" mass="30668">MSTDYSTLETRPARSRAPVLIGIAAFLAGLLIAAWLFSRWDAGRDWLLGKPAAPVAAQSPAPLVAPPSATLPPSETIATVDPSAAAALGQRVGEIEARIDRVAERANAAGDNAARAEGLLIAFAARRAVDRGLGLGYIEAQLRERFGATQPQAVATVIAAARDPITLEELQLGLDDLSPSLTTGTGDEGWWPSLTSELSTLVVVRKIGQPSPVASDRLRNAKRLLEGGQVEKALVEVARLPGRAKAQNWMAAARRYIIARRALDVIETAAILTPKAPANPPPLLPDPAPTM</sequence>
<gene>
    <name evidence="2" type="ORF">ACFSCW_13590</name>
</gene>
<protein>
    <recommendedName>
        <fullName evidence="4">Inner membrane protein</fullName>
    </recommendedName>
</protein>